<evidence type="ECO:0000313" key="4">
    <source>
        <dbReference type="Proteomes" id="UP001319060"/>
    </source>
</evidence>
<organism evidence="3 4">
    <name type="scientific">Fictibacillus barbaricus</name>
    <dbReference type="NCBI Taxonomy" id="182136"/>
    <lineage>
        <taxon>Bacteria</taxon>
        <taxon>Bacillati</taxon>
        <taxon>Bacillota</taxon>
        <taxon>Bacilli</taxon>
        <taxon>Bacillales</taxon>
        <taxon>Fictibacillaceae</taxon>
        <taxon>Fictibacillus</taxon>
    </lineage>
</organism>
<dbReference type="PANTHER" id="PTHR22946:SF9">
    <property type="entry name" value="POLYKETIDE TRANSFERASE AF380"/>
    <property type="match status" value="1"/>
</dbReference>
<dbReference type="InterPro" id="IPR029058">
    <property type="entry name" value="AB_hydrolase_fold"/>
</dbReference>
<sequence>MVSIQKGLIGDIPFLMAEKKENNGKALPLFIFIHGYTSAKEHNLHFAYSLAEKGFRVILPDALHHGERISSNPPKSMDYDFWNIVYQGIQDVNKIMEWADENEFVSDGKIAVGGTSMGAIITYGSLVNYPNISAGCALMGTAAHEKFARWQIERIQKAGYEIPLSTSELEESFNHIREYDLIQNIEKLNNRPLFIWHSEVDAVIPYEFAKPYIETLTKKNSMSVYMNDKTSGHKVSRAAYLNAVEWIAQQMNAKKETV</sequence>
<dbReference type="GO" id="GO:0016787">
    <property type="term" value="F:hydrolase activity"/>
    <property type="evidence" value="ECO:0007669"/>
    <property type="project" value="UniProtKB-KW"/>
</dbReference>
<dbReference type="InterPro" id="IPR001375">
    <property type="entry name" value="Peptidase_S9_cat"/>
</dbReference>
<dbReference type="EMBL" id="JAFHKS010000043">
    <property type="protein sequence ID" value="MBN3546126.1"/>
    <property type="molecule type" value="Genomic_DNA"/>
</dbReference>
<keyword evidence="1 3" id="KW-0378">Hydrolase</keyword>
<gene>
    <name evidence="3" type="ORF">JYA64_12530</name>
</gene>
<dbReference type="RefSeq" id="WP_205724029.1">
    <property type="nucleotide sequence ID" value="NZ_JAFHKS010000043.1"/>
</dbReference>
<evidence type="ECO:0000256" key="1">
    <source>
        <dbReference type="ARBA" id="ARBA00022801"/>
    </source>
</evidence>
<dbReference type="Pfam" id="PF00326">
    <property type="entry name" value="Peptidase_S9"/>
    <property type="match status" value="1"/>
</dbReference>
<comment type="caution">
    <text evidence="3">The sequence shown here is derived from an EMBL/GenBank/DDBJ whole genome shotgun (WGS) entry which is preliminary data.</text>
</comment>
<dbReference type="PANTHER" id="PTHR22946">
    <property type="entry name" value="DIENELACTONE HYDROLASE DOMAIN-CONTAINING PROTEIN-RELATED"/>
    <property type="match status" value="1"/>
</dbReference>
<proteinExistence type="predicted"/>
<name>A0ABS2ZFB4_9BACL</name>
<dbReference type="Proteomes" id="UP001319060">
    <property type="component" value="Unassembled WGS sequence"/>
</dbReference>
<accession>A0ABS2ZFB4</accession>
<keyword evidence="4" id="KW-1185">Reference proteome</keyword>
<dbReference type="Gene3D" id="3.40.50.1820">
    <property type="entry name" value="alpha/beta hydrolase"/>
    <property type="match status" value="1"/>
</dbReference>
<feature type="domain" description="Peptidase S9 prolyl oligopeptidase catalytic" evidence="2">
    <location>
        <begin position="88"/>
        <end position="251"/>
    </location>
</feature>
<dbReference type="InterPro" id="IPR050261">
    <property type="entry name" value="FrsA_esterase"/>
</dbReference>
<dbReference type="SUPFAM" id="SSF53474">
    <property type="entry name" value="alpha/beta-Hydrolases"/>
    <property type="match status" value="1"/>
</dbReference>
<protein>
    <submittedName>
        <fullName evidence="3">Alpha/beta fold hydrolase</fullName>
    </submittedName>
</protein>
<evidence type="ECO:0000259" key="2">
    <source>
        <dbReference type="Pfam" id="PF00326"/>
    </source>
</evidence>
<reference evidence="3 4" key="1">
    <citation type="submission" date="2021-01" db="EMBL/GenBank/DDBJ databases">
        <title>Genome Sequencing of Type Strains.</title>
        <authorList>
            <person name="Lemaire J.F."/>
            <person name="Inderbitzin P."/>
            <person name="Collins S.B."/>
            <person name="Wespe N."/>
            <person name="Knight-Connoni V."/>
        </authorList>
    </citation>
    <scope>NUCLEOTIDE SEQUENCE [LARGE SCALE GENOMIC DNA]</scope>
    <source>
        <strain evidence="3 4">DSM 14730</strain>
    </source>
</reference>
<evidence type="ECO:0000313" key="3">
    <source>
        <dbReference type="EMBL" id="MBN3546126.1"/>
    </source>
</evidence>